<proteinExistence type="predicted"/>
<organism evidence="1 2">
    <name type="scientific">Solobacterium moorei</name>
    <dbReference type="NCBI Taxonomy" id="102148"/>
    <lineage>
        <taxon>Bacteria</taxon>
        <taxon>Bacillati</taxon>
        <taxon>Bacillota</taxon>
        <taxon>Erysipelotrichia</taxon>
        <taxon>Erysipelotrichales</taxon>
        <taxon>Erysipelotrichaceae</taxon>
        <taxon>Solobacterium</taxon>
    </lineage>
</organism>
<sequence length="94" mass="10671">MSILQKFNIFVIITNTALGLDINDSIKFIEVDLGTISAQYDGVRPQRDLLDTWNPNHRFISGGEYYGWSYIQNGVDGNWKEGINTDVKTAINFI</sequence>
<gene>
    <name evidence="1" type="ORF">DWX20_02630</name>
</gene>
<protein>
    <submittedName>
        <fullName evidence="1">Uncharacterized protein</fullName>
    </submittedName>
</protein>
<dbReference type="EMBL" id="QRWX01000001">
    <property type="protein sequence ID" value="RGT57963.1"/>
    <property type="molecule type" value="Genomic_DNA"/>
</dbReference>
<dbReference type="Proteomes" id="UP000284731">
    <property type="component" value="Unassembled WGS sequence"/>
</dbReference>
<reference evidence="1 2" key="1">
    <citation type="submission" date="2018-08" db="EMBL/GenBank/DDBJ databases">
        <title>A genome reference for cultivated species of the human gut microbiota.</title>
        <authorList>
            <person name="Zou Y."/>
            <person name="Xue W."/>
            <person name="Luo G."/>
        </authorList>
    </citation>
    <scope>NUCLEOTIDE SEQUENCE [LARGE SCALE GENOMIC DNA]</scope>
    <source>
        <strain evidence="1 2">AF18-46</strain>
    </source>
</reference>
<evidence type="ECO:0000313" key="1">
    <source>
        <dbReference type="EMBL" id="RGT57963.1"/>
    </source>
</evidence>
<evidence type="ECO:0000313" key="2">
    <source>
        <dbReference type="Proteomes" id="UP000284731"/>
    </source>
</evidence>
<comment type="caution">
    <text evidence="1">The sequence shown here is derived from an EMBL/GenBank/DDBJ whole genome shotgun (WGS) entry which is preliminary data.</text>
</comment>
<name>A0A412PIK3_9FIRM</name>
<dbReference type="AlphaFoldDB" id="A0A412PIK3"/>
<accession>A0A412PIK3</accession>